<dbReference type="InterPro" id="IPR009057">
    <property type="entry name" value="Homeodomain-like_sf"/>
</dbReference>
<evidence type="ECO:0000259" key="7">
    <source>
        <dbReference type="PROSITE" id="PS51294"/>
    </source>
</evidence>
<dbReference type="InterPro" id="IPR015495">
    <property type="entry name" value="Myb_TF_plants"/>
</dbReference>
<keyword evidence="2" id="KW-0677">Repeat</keyword>
<dbReference type="GO" id="GO:0003677">
    <property type="term" value="F:DNA binding"/>
    <property type="evidence" value="ECO:0007669"/>
    <property type="project" value="UniProtKB-KW"/>
</dbReference>
<comment type="subcellular location">
    <subcellularLocation>
        <location evidence="1">Nucleus</location>
    </subcellularLocation>
</comment>
<dbReference type="Gene3D" id="1.10.10.60">
    <property type="entry name" value="Homeodomain-like"/>
    <property type="match status" value="2"/>
</dbReference>
<sequence>MATVKLLLDQLGVRGLVYRLTEMGRAPCCEKVGLNRGRWTAEEDEKLMKYIQAHGEGSWRSLSKNAVMVFEGLLRCGKSCRLRWINYLKGDLKRGNFTAEEEETIVNLHTSLGNRWSVIASHLPGRTDNEIKNYWNSHLSRKIYSFIRRPGRDLNSASVDAVVKMVGITKQRAGRVSRSVAKKYNKDTEPRIPSSTKKPEGDAPQRGESTDSTRANLPVKEINKASEKMEVAHGPCRDGEGFKCPDAQVRSTREKATEVLGPYDHEGQDEQIMRLNDILEGGVLDPTGIFTINEEIEKGVTGPDHCITDSIDEGEGVDWSQDFWYAEMCARSSPMHLFFDDDWHRKGDAEDLRLSAEGEELLLWLCDTDIHAGVF</sequence>
<feature type="compositionally biased region" description="Basic and acidic residues" evidence="5">
    <location>
        <begin position="197"/>
        <end position="211"/>
    </location>
</feature>
<dbReference type="Proteomes" id="UP001188597">
    <property type="component" value="Unassembled WGS sequence"/>
</dbReference>
<proteinExistence type="predicted"/>
<dbReference type="Pfam" id="PF00249">
    <property type="entry name" value="Myb_DNA-binding"/>
    <property type="match status" value="2"/>
</dbReference>
<evidence type="ECO:0000256" key="5">
    <source>
        <dbReference type="SAM" id="MobiDB-lite"/>
    </source>
</evidence>
<dbReference type="PROSITE" id="PS50090">
    <property type="entry name" value="MYB_LIKE"/>
    <property type="match status" value="2"/>
</dbReference>
<keyword evidence="3" id="KW-0238">DNA-binding</keyword>
<dbReference type="InterPro" id="IPR001005">
    <property type="entry name" value="SANT/Myb"/>
</dbReference>
<dbReference type="SMART" id="SM00717">
    <property type="entry name" value="SANT"/>
    <property type="match status" value="2"/>
</dbReference>
<dbReference type="EMBL" id="JAVXUP010002648">
    <property type="protein sequence ID" value="KAK3002125.1"/>
    <property type="molecule type" value="Genomic_DNA"/>
</dbReference>
<dbReference type="FunFam" id="1.10.10.60:FF:000001">
    <property type="entry name" value="MYB-related transcription factor"/>
    <property type="match status" value="1"/>
</dbReference>
<dbReference type="InterPro" id="IPR017930">
    <property type="entry name" value="Myb_dom"/>
</dbReference>
<dbReference type="AlphaFoldDB" id="A0AA88V5G7"/>
<evidence type="ECO:0000259" key="6">
    <source>
        <dbReference type="PROSITE" id="PS50090"/>
    </source>
</evidence>
<name>A0AA88V5G7_9ASTE</name>
<feature type="region of interest" description="Disordered" evidence="5">
    <location>
        <begin position="174"/>
        <end position="217"/>
    </location>
</feature>
<keyword evidence="9" id="KW-1185">Reference proteome</keyword>
<comment type="caution">
    <text evidence="8">The sequence shown here is derived from an EMBL/GenBank/DDBJ whole genome shotgun (WGS) entry which is preliminary data.</text>
</comment>
<reference evidence="8" key="1">
    <citation type="submission" date="2022-12" db="EMBL/GenBank/DDBJ databases">
        <title>Draft genome assemblies for two species of Escallonia (Escalloniales).</title>
        <authorList>
            <person name="Chanderbali A."/>
            <person name="Dervinis C."/>
            <person name="Anghel I."/>
            <person name="Soltis D."/>
            <person name="Soltis P."/>
            <person name="Zapata F."/>
        </authorList>
    </citation>
    <scope>NUCLEOTIDE SEQUENCE</scope>
    <source>
        <strain evidence="8">UCBG64.0493</strain>
        <tissue evidence="8">Leaf</tissue>
    </source>
</reference>
<evidence type="ECO:0000256" key="4">
    <source>
        <dbReference type="ARBA" id="ARBA00023242"/>
    </source>
</evidence>
<evidence type="ECO:0000313" key="9">
    <source>
        <dbReference type="Proteomes" id="UP001188597"/>
    </source>
</evidence>
<protein>
    <submittedName>
        <fullName evidence="8">Uncharacterized protein</fullName>
    </submittedName>
</protein>
<dbReference type="GO" id="GO:0005634">
    <property type="term" value="C:nucleus"/>
    <property type="evidence" value="ECO:0007669"/>
    <property type="project" value="UniProtKB-SubCell"/>
</dbReference>
<evidence type="ECO:0000256" key="3">
    <source>
        <dbReference type="ARBA" id="ARBA00023125"/>
    </source>
</evidence>
<gene>
    <name evidence="8" type="ORF">RJ639_022217</name>
</gene>
<dbReference type="PANTHER" id="PTHR47999:SF6">
    <property type="entry name" value="MYB-RELATED PROTEIN P"/>
    <property type="match status" value="1"/>
</dbReference>
<keyword evidence="4" id="KW-0539">Nucleus</keyword>
<dbReference type="CDD" id="cd00167">
    <property type="entry name" value="SANT"/>
    <property type="match status" value="2"/>
</dbReference>
<feature type="domain" description="Myb-like" evidence="6">
    <location>
        <begin position="31"/>
        <end position="88"/>
    </location>
</feature>
<organism evidence="8 9">
    <name type="scientific">Escallonia herrerae</name>
    <dbReference type="NCBI Taxonomy" id="1293975"/>
    <lineage>
        <taxon>Eukaryota</taxon>
        <taxon>Viridiplantae</taxon>
        <taxon>Streptophyta</taxon>
        <taxon>Embryophyta</taxon>
        <taxon>Tracheophyta</taxon>
        <taxon>Spermatophyta</taxon>
        <taxon>Magnoliopsida</taxon>
        <taxon>eudicotyledons</taxon>
        <taxon>Gunneridae</taxon>
        <taxon>Pentapetalae</taxon>
        <taxon>asterids</taxon>
        <taxon>campanulids</taxon>
        <taxon>Escalloniales</taxon>
        <taxon>Escalloniaceae</taxon>
        <taxon>Escallonia</taxon>
    </lineage>
</organism>
<dbReference type="PROSITE" id="PS51294">
    <property type="entry name" value="HTH_MYB"/>
    <property type="match status" value="2"/>
</dbReference>
<evidence type="ECO:0000313" key="8">
    <source>
        <dbReference type="EMBL" id="KAK3002125.1"/>
    </source>
</evidence>
<evidence type="ECO:0000256" key="1">
    <source>
        <dbReference type="ARBA" id="ARBA00004123"/>
    </source>
</evidence>
<feature type="domain" description="HTH myb-type" evidence="7">
    <location>
        <begin position="89"/>
        <end position="143"/>
    </location>
</feature>
<accession>A0AA88V5G7</accession>
<feature type="compositionally biased region" description="Basic residues" evidence="5">
    <location>
        <begin position="174"/>
        <end position="183"/>
    </location>
</feature>
<dbReference type="PANTHER" id="PTHR47999">
    <property type="entry name" value="TRANSCRIPTION FACTOR MYB8-RELATED-RELATED"/>
    <property type="match status" value="1"/>
</dbReference>
<dbReference type="SUPFAM" id="SSF46689">
    <property type="entry name" value="Homeodomain-like"/>
    <property type="match status" value="1"/>
</dbReference>
<feature type="domain" description="HTH myb-type" evidence="7">
    <location>
        <begin position="31"/>
        <end position="88"/>
    </location>
</feature>
<feature type="domain" description="Myb-like" evidence="6">
    <location>
        <begin position="89"/>
        <end position="139"/>
    </location>
</feature>
<evidence type="ECO:0000256" key="2">
    <source>
        <dbReference type="ARBA" id="ARBA00022737"/>
    </source>
</evidence>